<feature type="non-terminal residue" evidence="1">
    <location>
        <position position="191"/>
    </location>
</feature>
<proteinExistence type="predicted"/>
<keyword evidence="2" id="KW-1185">Reference proteome</keyword>
<gene>
    <name evidence="1" type="ORF">METBISCDRAFT_29007</name>
</gene>
<accession>A0A4P9Z8K7</accession>
<dbReference type="AlphaFoldDB" id="A0A4P9Z8K7"/>
<dbReference type="GO" id="GO:0004555">
    <property type="term" value="F:alpha,alpha-trehalase activity"/>
    <property type="evidence" value="ECO:0007669"/>
    <property type="project" value="TreeGrafter"/>
</dbReference>
<dbReference type="PANTHER" id="PTHR11051">
    <property type="entry name" value="GLYCOSYL HYDROLASE-RELATED"/>
    <property type="match status" value="1"/>
</dbReference>
<dbReference type="OrthoDB" id="200349at2759"/>
<evidence type="ECO:0000313" key="1">
    <source>
        <dbReference type="EMBL" id="RKP28592.1"/>
    </source>
</evidence>
<protein>
    <submittedName>
        <fullName evidence="1">Uncharacterized protein</fullName>
    </submittedName>
</protein>
<evidence type="ECO:0000313" key="2">
    <source>
        <dbReference type="Proteomes" id="UP000268321"/>
    </source>
</evidence>
<dbReference type="PANTHER" id="PTHR11051:SF8">
    <property type="entry name" value="PROTEIN-GLUCOSYLGALACTOSYLHYDROXYLYSINE GLUCOSIDASE"/>
    <property type="match status" value="1"/>
</dbReference>
<sequence length="191" mass="20512">MKQDSFGPAMAWPIFSTLVSPVARAGCAAQSYLSKAAHPFLRCPYAQFLDKNDDEYDDNCGKHPAFPFLNASGGFLLFVHGLVGLRFDYDVHARTVQRFLHVDPAVPATFPSGMYLSGLRAGLQVTNLGPIAGAVAANTTLHVNTGEILSVQSFYIAAGETHTLPVCVVPPQSQYSLCECGRARFANMTAG</sequence>
<name>A0A4P9Z8K7_9ASCO</name>
<reference evidence="2" key="1">
    <citation type="journal article" date="2018" name="Nat. Microbiol.">
        <title>Leveraging single-cell genomics to expand the fungal tree of life.</title>
        <authorList>
            <person name="Ahrendt S.R."/>
            <person name="Quandt C.A."/>
            <person name="Ciobanu D."/>
            <person name="Clum A."/>
            <person name="Salamov A."/>
            <person name="Andreopoulos B."/>
            <person name="Cheng J.F."/>
            <person name="Woyke T."/>
            <person name="Pelin A."/>
            <person name="Henrissat B."/>
            <person name="Reynolds N.K."/>
            <person name="Benny G.L."/>
            <person name="Smith M.E."/>
            <person name="James T.Y."/>
            <person name="Grigoriev I.V."/>
        </authorList>
    </citation>
    <scope>NUCLEOTIDE SEQUENCE [LARGE SCALE GENOMIC DNA]</scope>
    <source>
        <strain evidence="2">Baker2002</strain>
    </source>
</reference>
<organism evidence="1 2">
    <name type="scientific">Metschnikowia bicuspidata</name>
    <dbReference type="NCBI Taxonomy" id="27322"/>
    <lineage>
        <taxon>Eukaryota</taxon>
        <taxon>Fungi</taxon>
        <taxon>Dikarya</taxon>
        <taxon>Ascomycota</taxon>
        <taxon>Saccharomycotina</taxon>
        <taxon>Pichiomycetes</taxon>
        <taxon>Metschnikowiaceae</taxon>
        <taxon>Metschnikowia</taxon>
    </lineage>
</organism>
<dbReference type="EMBL" id="ML004804">
    <property type="protein sequence ID" value="RKP28592.1"/>
    <property type="molecule type" value="Genomic_DNA"/>
</dbReference>
<dbReference type="GO" id="GO:0005993">
    <property type="term" value="P:trehalose catabolic process"/>
    <property type="evidence" value="ECO:0007669"/>
    <property type="project" value="TreeGrafter"/>
</dbReference>
<dbReference type="GO" id="GO:0009277">
    <property type="term" value="C:fungal-type cell wall"/>
    <property type="evidence" value="ECO:0007669"/>
    <property type="project" value="TreeGrafter"/>
</dbReference>
<dbReference type="Proteomes" id="UP000268321">
    <property type="component" value="Unassembled WGS sequence"/>
</dbReference>